<evidence type="ECO:0000313" key="1">
    <source>
        <dbReference type="EMBL" id="TQP09287.1"/>
    </source>
</evidence>
<gene>
    <name evidence="1" type="ORF">FLM02_17660</name>
</gene>
<comment type="caution">
    <text evidence="1">The sequence shown here is derived from an EMBL/GenBank/DDBJ whole genome shotgun (WGS) entry which is preliminary data.</text>
</comment>
<name>A0A544HM04_VIBCL</name>
<protein>
    <submittedName>
        <fullName evidence="1">Uncharacterized protein</fullName>
    </submittedName>
</protein>
<dbReference type="EMBL" id="VIOS01000115">
    <property type="protein sequence ID" value="TQP09287.1"/>
    <property type="molecule type" value="Genomic_DNA"/>
</dbReference>
<proteinExistence type="predicted"/>
<dbReference type="RefSeq" id="WP_114777028.1">
    <property type="nucleotide sequence ID" value="NZ_JAJPEJ010000065.1"/>
</dbReference>
<evidence type="ECO:0000313" key="2">
    <source>
        <dbReference type="Proteomes" id="UP000319979"/>
    </source>
</evidence>
<accession>A0A544HM04</accession>
<sequence>MAESYNLVFTAAHIVELAKIFTWPATTITLALVFRNKISSAFNGFFQKNNVTELSTPVGTLKFSQIESAVELQAESSNVKMTKDYESVVKYQNENESKYTQALLKNYQLHRQSYNVSDATALVTAEKALAITVAHNVYGNINRMIYKSQLVYLQKMYKQNSNIVSIEDLEQYYSSLRPHSPLFENVTSDQYVSFLIGQGLVQVSGTNYELTDFGESYVEYMNKYPNLVLSLNQS</sequence>
<organism evidence="1 2">
    <name type="scientific">Vibrio cholerae</name>
    <dbReference type="NCBI Taxonomy" id="666"/>
    <lineage>
        <taxon>Bacteria</taxon>
        <taxon>Pseudomonadati</taxon>
        <taxon>Pseudomonadota</taxon>
        <taxon>Gammaproteobacteria</taxon>
        <taxon>Vibrionales</taxon>
        <taxon>Vibrionaceae</taxon>
        <taxon>Vibrio</taxon>
    </lineage>
</organism>
<reference evidence="1 2" key="1">
    <citation type="submission" date="2019-07" db="EMBL/GenBank/DDBJ databases">
        <title>Phenotypic and genotypic antimicrobial resistance traits of Vibrio cholerae non-O1/non-O139 isolated from a large Austrian lake frequently associated with cases of infection.</title>
        <authorList>
            <person name="Lepuschitz S."/>
            <person name="Baron S."/>
            <person name="Larvor E."/>
            <person name="Granier S."/>
            <person name="Pretzer C."/>
            <person name="Mach R.L."/>
            <person name="Farnleitner A.H."/>
            <person name="Ruppitsch W."/>
            <person name="Pleininger S."/>
            <person name="Indra A."/>
            <person name="Kirschner A.K.T."/>
        </authorList>
    </citation>
    <scope>NUCLEOTIDE SEQUENCE [LARGE SCALE GENOMIC DNA]</scope>
    <source>
        <strain evidence="1 2">A12JL36W90</strain>
    </source>
</reference>
<dbReference type="Proteomes" id="UP000319979">
    <property type="component" value="Unassembled WGS sequence"/>
</dbReference>
<dbReference type="AlphaFoldDB" id="A0A544HM04"/>